<feature type="coiled-coil region" evidence="1">
    <location>
        <begin position="8"/>
        <end position="35"/>
    </location>
</feature>
<dbReference type="Proteomes" id="UP000823775">
    <property type="component" value="Unassembled WGS sequence"/>
</dbReference>
<keyword evidence="3" id="KW-1185">Reference proteome</keyword>
<sequence length="114" mass="12797">MNPVVEKLGSLCARIDVLEGEVDALREEMDRQKEKISPMGINFNLPTVTSDSPVMDTSPPNDWYVGINPIGGIATEEIQEHEKPHDESRTLLDKWEAVSLYSPLELYQALEAFP</sequence>
<evidence type="ECO:0000313" key="2">
    <source>
        <dbReference type="EMBL" id="MCD7467088.1"/>
    </source>
</evidence>
<comment type="caution">
    <text evidence="2">The sequence shown here is derived from an EMBL/GenBank/DDBJ whole genome shotgun (WGS) entry which is preliminary data.</text>
</comment>
<evidence type="ECO:0000256" key="1">
    <source>
        <dbReference type="SAM" id="Coils"/>
    </source>
</evidence>
<reference evidence="2 3" key="1">
    <citation type="journal article" date="2021" name="BMC Genomics">
        <title>Datura genome reveals duplications of psychoactive alkaloid biosynthetic genes and high mutation rate following tissue culture.</title>
        <authorList>
            <person name="Rajewski A."/>
            <person name="Carter-House D."/>
            <person name="Stajich J."/>
            <person name="Litt A."/>
        </authorList>
    </citation>
    <scope>NUCLEOTIDE SEQUENCE [LARGE SCALE GENOMIC DNA]</scope>
    <source>
        <strain evidence="2">AR-01</strain>
    </source>
</reference>
<protein>
    <submittedName>
        <fullName evidence="2">Uncharacterized protein</fullName>
    </submittedName>
</protein>
<keyword evidence="1" id="KW-0175">Coiled coil</keyword>
<evidence type="ECO:0000313" key="3">
    <source>
        <dbReference type="Proteomes" id="UP000823775"/>
    </source>
</evidence>
<accession>A0ABS8T843</accession>
<name>A0ABS8T843_DATST</name>
<dbReference type="EMBL" id="JACEIK010001198">
    <property type="protein sequence ID" value="MCD7467088.1"/>
    <property type="molecule type" value="Genomic_DNA"/>
</dbReference>
<gene>
    <name evidence="2" type="ORF">HAX54_004291</name>
</gene>
<organism evidence="2 3">
    <name type="scientific">Datura stramonium</name>
    <name type="common">Jimsonweed</name>
    <name type="synonym">Common thornapple</name>
    <dbReference type="NCBI Taxonomy" id="4076"/>
    <lineage>
        <taxon>Eukaryota</taxon>
        <taxon>Viridiplantae</taxon>
        <taxon>Streptophyta</taxon>
        <taxon>Embryophyta</taxon>
        <taxon>Tracheophyta</taxon>
        <taxon>Spermatophyta</taxon>
        <taxon>Magnoliopsida</taxon>
        <taxon>eudicotyledons</taxon>
        <taxon>Gunneridae</taxon>
        <taxon>Pentapetalae</taxon>
        <taxon>asterids</taxon>
        <taxon>lamiids</taxon>
        <taxon>Solanales</taxon>
        <taxon>Solanaceae</taxon>
        <taxon>Solanoideae</taxon>
        <taxon>Datureae</taxon>
        <taxon>Datura</taxon>
    </lineage>
</organism>
<proteinExistence type="predicted"/>